<dbReference type="Pfam" id="PF00144">
    <property type="entry name" value="Beta-lactamase"/>
    <property type="match status" value="1"/>
</dbReference>
<keyword evidence="1" id="KW-0732">Signal</keyword>
<evidence type="ECO:0000256" key="1">
    <source>
        <dbReference type="SAM" id="SignalP"/>
    </source>
</evidence>
<keyword evidence="3" id="KW-0378">Hydrolase</keyword>
<accession>A0ABT6JDU3</accession>
<feature type="domain" description="Beta-lactamase-related" evidence="2">
    <location>
        <begin position="38"/>
        <end position="358"/>
    </location>
</feature>
<keyword evidence="4" id="KW-1185">Reference proteome</keyword>
<sequence length="391" mass="41805">MRPAISIATSILVLALAGCSATGAARQDLPPEVDAAALDAAFAALVRRNAINTAGVAVIRDGRVAWTGYYGEQSPGVPASETTLFNVASITKVFTAETVLRLADAGLLPLDEPMAAHWVDPDIADDPRHGLLTPRMALSHTTGFPNWRFLTPDGKLAFQHEPGTAYGYSGEGYEYVARYAANRLGTDFGELVSEHLLAPLGIADAAYVIRKDSFDRLAQARDAEGRFHGHYCRPNGWCREPGSYSAADDMAITVVDLARFLVAAGDGEGYGASMRAERERVHVALGDQAVVDCAEAAPEACPREQGYGLGWQVLDYGDDTLLSHGGSDWSELALAYIHTRSGDGVVILFNAPGRHGLAAMPEALALVDPDSPLRGKYERWHRRAQESGGGD</sequence>
<evidence type="ECO:0000259" key="2">
    <source>
        <dbReference type="Pfam" id="PF00144"/>
    </source>
</evidence>
<reference evidence="3 4" key="1">
    <citation type="submission" date="2023-04" db="EMBL/GenBank/DDBJ databases">
        <title>Luteimonas endophyticus RD2P54.</title>
        <authorList>
            <person name="Sun J.-Q."/>
        </authorList>
    </citation>
    <scope>NUCLEOTIDE SEQUENCE [LARGE SCALE GENOMIC DNA]</scope>
    <source>
        <strain evidence="3 4">RD2P54</strain>
    </source>
</reference>
<dbReference type="EMBL" id="JARXRM010000046">
    <property type="protein sequence ID" value="MDH5824995.1"/>
    <property type="molecule type" value="Genomic_DNA"/>
</dbReference>
<dbReference type="Proteomes" id="UP001156940">
    <property type="component" value="Unassembled WGS sequence"/>
</dbReference>
<dbReference type="PANTHER" id="PTHR43283">
    <property type="entry name" value="BETA-LACTAMASE-RELATED"/>
    <property type="match status" value="1"/>
</dbReference>
<gene>
    <name evidence="3" type="ORF">QFW77_18670</name>
</gene>
<dbReference type="SUPFAM" id="SSF56601">
    <property type="entry name" value="beta-lactamase/transpeptidase-like"/>
    <property type="match status" value="1"/>
</dbReference>
<protein>
    <submittedName>
        <fullName evidence="3">Serine hydrolase</fullName>
        <ecNumber evidence="3">3.1.1.103</ecNumber>
    </submittedName>
</protein>
<dbReference type="EC" id="3.1.1.103" evidence="3"/>
<dbReference type="RefSeq" id="WP_280576385.1">
    <property type="nucleotide sequence ID" value="NZ_JARXRM010000046.1"/>
</dbReference>
<organism evidence="3 4">
    <name type="scientific">Luteimonas endophytica</name>
    <dbReference type="NCBI Taxonomy" id="3042023"/>
    <lineage>
        <taxon>Bacteria</taxon>
        <taxon>Pseudomonadati</taxon>
        <taxon>Pseudomonadota</taxon>
        <taxon>Gammaproteobacteria</taxon>
        <taxon>Lysobacterales</taxon>
        <taxon>Lysobacteraceae</taxon>
        <taxon>Luteimonas</taxon>
    </lineage>
</organism>
<proteinExistence type="predicted"/>
<comment type="caution">
    <text evidence="3">The sequence shown here is derived from an EMBL/GenBank/DDBJ whole genome shotgun (WGS) entry which is preliminary data.</text>
</comment>
<dbReference type="InterPro" id="IPR050789">
    <property type="entry name" value="Diverse_Enzym_Activities"/>
</dbReference>
<dbReference type="PROSITE" id="PS51257">
    <property type="entry name" value="PROKAR_LIPOPROTEIN"/>
    <property type="match status" value="1"/>
</dbReference>
<dbReference type="InterPro" id="IPR012338">
    <property type="entry name" value="Beta-lactam/transpept-like"/>
</dbReference>
<name>A0ABT6JDU3_9GAMM</name>
<dbReference type="PANTHER" id="PTHR43283:SF18">
    <property type="match status" value="1"/>
</dbReference>
<evidence type="ECO:0000313" key="3">
    <source>
        <dbReference type="EMBL" id="MDH5824995.1"/>
    </source>
</evidence>
<evidence type="ECO:0000313" key="4">
    <source>
        <dbReference type="Proteomes" id="UP001156940"/>
    </source>
</evidence>
<feature type="chain" id="PRO_5046469359" evidence="1">
    <location>
        <begin position="25"/>
        <end position="391"/>
    </location>
</feature>
<feature type="signal peptide" evidence="1">
    <location>
        <begin position="1"/>
        <end position="24"/>
    </location>
</feature>
<dbReference type="InterPro" id="IPR001466">
    <property type="entry name" value="Beta-lactam-related"/>
</dbReference>
<dbReference type="Gene3D" id="3.40.710.10">
    <property type="entry name" value="DD-peptidase/beta-lactamase superfamily"/>
    <property type="match status" value="1"/>
</dbReference>
<dbReference type="GO" id="GO:0016787">
    <property type="term" value="F:hydrolase activity"/>
    <property type="evidence" value="ECO:0007669"/>
    <property type="project" value="UniProtKB-KW"/>
</dbReference>